<keyword evidence="4" id="KW-0805">Transcription regulation</keyword>
<dbReference type="GO" id="GO:0005634">
    <property type="term" value="C:nucleus"/>
    <property type="evidence" value="ECO:0007669"/>
    <property type="project" value="UniProtKB-SubCell"/>
</dbReference>
<name>A0AAD9H6M1_9PEZI</name>
<dbReference type="Gene3D" id="4.10.240.10">
    <property type="entry name" value="Zn(2)-C6 fungal-type DNA-binding domain"/>
    <property type="match status" value="1"/>
</dbReference>
<dbReference type="Pfam" id="PF04082">
    <property type="entry name" value="Fungal_trans"/>
    <property type="match status" value="1"/>
</dbReference>
<dbReference type="InterPro" id="IPR036864">
    <property type="entry name" value="Zn2-C6_fun-type_DNA-bd_sf"/>
</dbReference>
<dbReference type="Proteomes" id="UP001232148">
    <property type="component" value="Unassembled WGS sequence"/>
</dbReference>
<dbReference type="CDD" id="cd14653">
    <property type="entry name" value="ZIP_Gal4p-like"/>
    <property type="match status" value="1"/>
</dbReference>
<dbReference type="PANTHER" id="PTHR47782:SF1">
    <property type="entry name" value="PYRIMIDINE PATHWAY REGULATORY PROTEIN 1"/>
    <property type="match status" value="1"/>
</dbReference>
<evidence type="ECO:0000259" key="9">
    <source>
        <dbReference type="PROSITE" id="PS50048"/>
    </source>
</evidence>
<dbReference type="AlphaFoldDB" id="A0AAD9H6M1"/>
<sequence length="750" mass="83662">MPDASNPRQQARQAREARRNPRLRLACSRCQRRKIRCDGQLPACNNCKKARVTCTDGESLRLRDLPRAQIANLKERVRWLEGIVRERCSDVDLSQGPPGDLDMHVDDDDETSVPESTIELSSELPEDNGAQQNARNVGGQIHTESQPVSHLMRSEPRMADTTASSTLSHEIGMVSLGSSQDPKYIGPSSGYFLARLMLTSSRQDDQTAWPTRPQAQAISIPSSLVEALHGPMPLPSKEHARQLAESYFDAINCQFPILHQPTFMNLLDQVYDGGIETDRGATGAFQVFMVLALGSTVLSRRLRARLPGESYCLSAMQHFDRVSVDSSIPGLQCLLLVTIFTMHSPNMHLNVWYLNYQCIAAVLDLGLQRDIKTDSGISLLEQEMRTRLFWVVFSLDRTIATMMGRPIGLRDEACDLRLPQDIDDASLQNFGQQAQNTRPGRMAFSIHLFRLAKLNSEFKYVANSVVRKTPRYAYPAVIDIDEWQHGMILQLDEWYDGIPEVSGCEYIRTICQVRCQGLRMLVLRPSPAIPNPSPESLQKCYIAARETLLLFDQLYKQNLLIHTWSTCHSTVLGIITMLYCIKMVPEIVKHTSLDILLSDFSAGLGVLAATGEHWSGAKRCRDILDDMVRATVRWIKDVTNNSSAIGSHTPRRSSRIEPAHVQTRSPYDDITGPHGIPVARLGLSEGLSDPTTMNSMTAGVASTFLPQDPFESFLADTSFGEQLQLGDTANLDSIMQGLFDDFIPTYPSLG</sequence>
<dbReference type="PANTHER" id="PTHR47782">
    <property type="entry name" value="ZN(II)2CYS6 TRANSCRIPTION FACTOR (EUROFUNG)-RELATED"/>
    <property type="match status" value="1"/>
</dbReference>
<dbReference type="GO" id="GO:0008270">
    <property type="term" value="F:zinc ion binding"/>
    <property type="evidence" value="ECO:0007669"/>
    <property type="project" value="InterPro"/>
</dbReference>
<keyword evidence="11" id="KW-1185">Reference proteome</keyword>
<protein>
    <submittedName>
        <fullName evidence="10">Fungal-specific transcription factor domain-containing protein</fullName>
    </submittedName>
</protein>
<comment type="subcellular location">
    <subcellularLocation>
        <location evidence="1">Nucleus</location>
    </subcellularLocation>
</comment>
<feature type="domain" description="Zn(2)-C6 fungal-type" evidence="9">
    <location>
        <begin position="26"/>
        <end position="56"/>
    </location>
</feature>
<feature type="region of interest" description="Disordered" evidence="8">
    <location>
        <begin position="91"/>
        <end position="116"/>
    </location>
</feature>
<dbReference type="GO" id="GO:0006351">
    <property type="term" value="P:DNA-templated transcription"/>
    <property type="evidence" value="ECO:0007669"/>
    <property type="project" value="InterPro"/>
</dbReference>
<proteinExistence type="predicted"/>
<evidence type="ECO:0000256" key="2">
    <source>
        <dbReference type="ARBA" id="ARBA00022723"/>
    </source>
</evidence>
<evidence type="ECO:0000256" key="1">
    <source>
        <dbReference type="ARBA" id="ARBA00004123"/>
    </source>
</evidence>
<comment type="caution">
    <text evidence="10">The sequence shown here is derived from an EMBL/GenBank/DDBJ whole genome shotgun (WGS) entry which is preliminary data.</text>
</comment>
<gene>
    <name evidence="10" type="ORF">LX32DRAFT_628596</name>
</gene>
<dbReference type="GO" id="GO:0045944">
    <property type="term" value="P:positive regulation of transcription by RNA polymerase II"/>
    <property type="evidence" value="ECO:0007669"/>
    <property type="project" value="TreeGrafter"/>
</dbReference>
<dbReference type="GO" id="GO:0043565">
    <property type="term" value="F:sequence-specific DNA binding"/>
    <property type="evidence" value="ECO:0007669"/>
    <property type="project" value="TreeGrafter"/>
</dbReference>
<evidence type="ECO:0000313" key="10">
    <source>
        <dbReference type="EMBL" id="KAK2023148.1"/>
    </source>
</evidence>
<evidence type="ECO:0000256" key="7">
    <source>
        <dbReference type="ARBA" id="ARBA00023242"/>
    </source>
</evidence>
<keyword evidence="7" id="KW-0539">Nucleus</keyword>
<dbReference type="InterPro" id="IPR001138">
    <property type="entry name" value="Zn2Cys6_DnaBD"/>
</dbReference>
<dbReference type="SUPFAM" id="SSF57701">
    <property type="entry name" value="Zn2/Cys6 DNA-binding domain"/>
    <property type="match status" value="1"/>
</dbReference>
<keyword evidence="2" id="KW-0479">Metal-binding</keyword>
<dbReference type="SMART" id="SM00906">
    <property type="entry name" value="Fungal_trans"/>
    <property type="match status" value="1"/>
</dbReference>
<dbReference type="InterPro" id="IPR007219">
    <property type="entry name" value="XnlR_reg_dom"/>
</dbReference>
<dbReference type="EMBL" id="MU843011">
    <property type="protein sequence ID" value="KAK2023148.1"/>
    <property type="molecule type" value="Genomic_DNA"/>
</dbReference>
<keyword evidence="5" id="KW-0238">DNA-binding</keyword>
<reference evidence="10" key="1">
    <citation type="submission" date="2021-06" db="EMBL/GenBank/DDBJ databases">
        <title>Comparative genomics, transcriptomics and evolutionary studies reveal genomic signatures of adaptation to plant cell wall in hemibiotrophic fungi.</title>
        <authorList>
            <consortium name="DOE Joint Genome Institute"/>
            <person name="Baroncelli R."/>
            <person name="Diaz J.F."/>
            <person name="Benocci T."/>
            <person name="Peng M."/>
            <person name="Battaglia E."/>
            <person name="Haridas S."/>
            <person name="Andreopoulos W."/>
            <person name="Labutti K."/>
            <person name="Pangilinan J."/>
            <person name="Floch G.L."/>
            <person name="Makela M.R."/>
            <person name="Henrissat B."/>
            <person name="Grigoriev I.V."/>
            <person name="Crouch J.A."/>
            <person name="De Vries R.P."/>
            <person name="Sukno S.A."/>
            <person name="Thon M.R."/>
        </authorList>
    </citation>
    <scope>NUCLEOTIDE SEQUENCE</scope>
    <source>
        <strain evidence="10">MAFF235873</strain>
    </source>
</reference>
<dbReference type="CDD" id="cd00067">
    <property type="entry name" value="GAL4"/>
    <property type="match status" value="1"/>
</dbReference>
<keyword evidence="6" id="KW-0804">Transcription</keyword>
<evidence type="ECO:0000256" key="3">
    <source>
        <dbReference type="ARBA" id="ARBA00022833"/>
    </source>
</evidence>
<dbReference type="Pfam" id="PF00172">
    <property type="entry name" value="Zn_clus"/>
    <property type="match status" value="1"/>
</dbReference>
<feature type="compositionally biased region" description="Low complexity" evidence="8">
    <location>
        <begin position="1"/>
        <end position="12"/>
    </location>
</feature>
<evidence type="ECO:0000256" key="5">
    <source>
        <dbReference type="ARBA" id="ARBA00023125"/>
    </source>
</evidence>
<dbReference type="GO" id="GO:0000981">
    <property type="term" value="F:DNA-binding transcription factor activity, RNA polymerase II-specific"/>
    <property type="evidence" value="ECO:0007669"/>
    <property type="project" value="InterPro"/>
</dbReference>
<dbReference type="InterPro" id="IPR052202">
    <property type="entry name" value="Yeast_MetPath_Reg"/>
</dbReference>
<dbReference type="CDD" id="cd12148">
    <property type="entry name" value="fungal_TF_MHR"/>
    <property type="match status" value="1"/>
</dbReference>
<organism evidence="10 11">
    <name type="scientific">Colletotrichum zoysiae</name>
    <dbReference type="NCBI Taxonomy" id="1216348"/>
    <lineage>
        <taxon>Eukaryota</taxon>
        <taxon>Fungi</taxon>
        <taxon>Dikarya</taxon>
        <taxon>Ascomycota</taxon>
        <taxon>Pezizomycotina</taxon>
        <taxon>Sordariomycetes</taxon>
        <taxon>Hypocreomycetidae</taxon>
        <taxon>Glomerellales</taxon>
        <taxon>Glomerellaceae</taxon>
        <taxon>Colletotrichum</taxon>
        <taxon>Colletotrichum graminicola species complex</taxon>
    </lineage>
</organism>
<keyword evidence="3" id="KW-0862">Zinc</keyword>
<accession>A0AAD9H6M1</accession>
<evidence type="ECO:0000256" key="4">
    <source>
        <dbReference type="ARBA" id="ARBA00023015"/>
    </source>
</evidence>
<evidence type="ECO:0000256" key="8">
    <source>
        <dbReference type="SAM" id="MobiDB-lite"/>
    </source>
</evidence>
<evidence type="ECO:0000256" key="6">
    <source>
        <dbReference type="ARBA" id="ARBA00023163"/>
    </source>
</evidence>
<evidence type="ECO:0000313" key="11">
    <source>
        <dbReference type="Proteomes" id="UP001232148"/>
    </source>
</evidence>
<dbReference type="PROSITE" id="PS50048">
    <property type="entry name" value="ZN2_CY6_FUNGAL_2"/>
    <property type="match status" value="1"/>
</dbReference>
<feature type="region of interest" description="Disordered" evidence="8">
    <location>
        <begin position="1"/>
        <end position="20"/>
    </location>
</feature>
<dbReference type="SMART" id="SM00066">
    <property type="entry name" value="GAL4"/>
    <property type="match status" value="1"/>
</dbReference>